<dbReference type="RefSeq" id="WP_014704340.1">
    <property type="nucleotide sequence ID" value="NC_017856.1"/>
</dbReference>
<evidence type="ECO:0000313" key="5">
    <source>
        <dbReference type="EMBL" id="AFJ02920.1"/>
    </source>
</evidence>
<dbReference type="eggNOG" id="COG0147">
    <property type="taxonomic scope" value="Bacteria"/>
</dbReference>
<dbReference type="InterPro" id="IPR006805">
    <property type="entry name" value="Anth_synth_I_N"/>
</dbReference>
<dbReference type="Pfam" id="PF04715">
    <property type="entry name" value="Anth_synt_I_N"/>
    <property type="match status" value="1"/>
</dbReference>
<keyword evidence="6" id="KW-1185">Reference proteome</keyword>
<dbReference type="Gene3D" id="3.60.120.10">
    <property type="entry name" value="Anthranilate synthase"/>
    <property type="match status" value="1"/>
</dbReference>
<dbReference type="GO" id="GO:0046820">
    <property type="term" value="F:4-amino-4-deoxychorismate synthase activity"/>
    <property type="evidence" value="ECO:0007669"/>
    <property type="project" value="UniProtKB-EC"/>
</dbReference>
<organism evidence="5 6">
    <name type="scientific">Methylophaga frappieri (strain ATCC BAA-2434 / DSM 25690 / JAM7)</name>
    <dbReference type="NCBI Taxonomy" id="754477"/>
    <lineage>
        <taxon>Bacteria</taxon>
        <taxon>Pseudomonadati</taxon>
        <taxon>Pseudomonadota</taxon>
        <taxon>Gammaproteobacteria</taxon>
        <taxon>Thiotrichales</taxon>
        <taxon>Piscirickettsiaceae</taxon>
        <taxon>Methylophaga</taxon>
    </lineage>
</organism>
<dbReference type="InterPro" id="IPR015890">
    <property type="entry name" value="Chorismate_C"/>
</dbReference>
<proteinExistence type="predicted"/>
<dbReference type="PANTHER" id="PTHR11236">
    <property type="entry name" value="AMINOBENZOATE/ANTHRANILATE SYNTHASE"/>
    <property type="match status" value="1"/>
</dbReference>
<dbReference type="EMBL" id="CP003380">
    <property type="protein sequence ID" value="AFJ02920.1"/>
    <property type="molecule type" value="Genomic_DNA"/>
</dbReference>
<dbReference type="NCBIfam" id="TIGR00553">
    <property type="entry name" value="pabB"/>
    <property type="match status" value="1"/>
</dbReference>
<evidence type="ECO:0000259" key="4">
    <source>
        <dbReference type="Pfam" id="PF04715"/>
    </source>
</evidence>
<dbReference type="OrthoDB" id="9803598at2"/>
<dbReference type="GO" id="GO:0009396">
    <property type="term" value="P:folic acid-containing compound biosynthetic process"/>
    <property type="evidence" value="ECO:0007669"/>
    <property type="project" value="InterPro"/>
</dbReference>
<sequence>MSSPTLRIIELPYRADSADYFSSIRDLPWPIFLDSAGVQHYGGRYDILSADPFITLKTTGEQTVVQHRHQPAKTYQDDPFWILQSHLQRYPVASKSAPFTGGAMGYFAYDLARRIEHLPSLARAEENLPEMAVGLYDWALVVDHQQQLCHLYSHGFDPLRAQNLADIQQRLAQPKKTVPSFQVSGELRCNLDKAAYQQAFSKIQHYIREGDCYQVNLAKRFEIAASGDPWQAYRQLRQRNAAPFSAFFAIPEAAILSSSPERLLQVRAGHIETKPIKGTRPRDLTNPENDEKQAKALMNSAKDQAENLMIVDLLRNDLGKVCMPGSIAVPKAFQLESFATVHHLVSTITGKLAKNQSAAALLRACFPGGSITGAPKLRAMQIIEELEPHRRGVYCGSIAYLGFDGNMDSSITIRTLVFNQQRLRFWAGGGIVADSDCEAEHQEVLDKAAAMLDLVTLLRS</sequence>
<dbReference type="HOGENOM" id="CLU_006493_7_2_6"/>
<evidence type="ECO:0000259" key="3">
    <source>
        <dbReference type="Pfam" id="PF00425"/>
    </source>
</evidence>
<keyword evidence="5" id="KW-0032">Aminotransferase</keyword>
<gene>
    <name evidence="5" type="ordered locus">Q7C_1779</name>
</gene>
<dbReference type="InterPro" id="IPR019999">
    <property type="entry name" value="Anth_synth_I-like"/>
</dbReference>
<evidence type="ECO:0000256" key="2">
    <source>
        <dbReference type="ARBA" id="ARBA00022679"/>
    </source>
</evidence>
<protein>
    <recommendedName>
        <fullName evidence="1">aminodeoxychorismate synthase</fullName>
        <ecNumber evidence="1">2.6.1.85</ecNumber>
    </recommendedName>
</protein>
<dbReference type="Pfam" id="PF00425">
    <property type="entry name" value="Chorismate_bind"/>
    <property type="match status" value="1"/>
</dbReference>
<dbReference type="STRING" id="754477.Q7C_1779"/>
<dbReference type="GO" id="GO:0000162">
    <property type="term" value="P:L-tryptophan biosynthetic process"/>
    <property type="evidence" value="ECO:0007669"/>
    <property type="project" value="TreeGrafter"/>
</dbReference>
<accession>I1YJ27</accession>
<dbReference type="PRINTS" id="PR00095">
    <property type="entry name" value="ANTSNTHASEI"/>
</dbReference>
<dbReference type="EC" id="2.6.1.85" evidence="1"/>
<name>I1YJ27_METFJ</name>
<evidence type="ECO:0000313" key="6">
    <source>
        <dbReference type="Proteomes" id="UP000009145"/>
    </source>
</evidence>
<dbReference type="PATRIC" id="fig|754477.3.peg.1750"/>
<dbReference type="InterPro" id="IPR005801">
    <property type="entry name" value="ADC_synthase"/>
</dbReference>
<dbReference type="AlphaFoldDB" id="I1YJ27"/>
<keyword evidence="2 5" id="KW-0808">Transferase</keyword>
<feature type="domain" description="Chorismate-utilising enzyme C-terminal" evidence="3">
    <location>
        <begin position="193"/>
        <end position="447"/>
    </location>
</feature>
<reference evidence="5 6" key="1">
    <citation type="journal article" date="2012" name="J. Bacteriol.">
        <title>Complete genome sequences of Methylophaga sp. strain JAM1 and Methylophaga sp. strain JAM7.</title>
        <authorList>
            <person name="Villeneuve C."/>
            <person name="Martineau C."/>
            <person name="Mauffrey F."/>
            <person name="Villemur R."/>
        </authorList>
    </citation>
    <scope>NUCLEOTIDE SEQUENCE [LARGE SCALE GENOMIC DNA]</scope>
    <source>
        <strain evidence="5 6">JAM7</strain>
    </source>
</reference>
<dbReference type="InterPro" id="IPR005802">
    <property type="entry name" value="ADC_synth_comp_1"/>
</dbReference>
<dbReference type="KEGG" id="mec:Q7C_1779"/>
<evidence type="ECO:0000256" key="1">
    <source>
        <dbReference type="ARBA" id="ARBA00013139"/>
    </source>
</evidence>
<dbReference type="PANTHER" id="PTHR11236:SF50">
    <property type="entry name" value="AMINODEOXYCHORISMATE SYNTHASE COMPONENT 1"/>
    <property type="match status" value="1"/>
</dbReference>
<feature type="domain" description="Anthranilate synthase component I N-terminal" evidence="4">
    <location>
        <begin position="20"/>
        <end position="151"/>
    </location>
</feature>
<dbReference type="SUPFAM" id="SSF56322">
    <property type="entry name" value="ADC synthase"/>
    <property type="match status" value="1"/>
</dbReference>
<dbReference type="Proteomes" id="UP000009145">
    <property type="component" value="Chromosome"/>
</dbReference>